<dbReference type="InterPro" id="IPR011752">
    <property type="entry name" value="PilV_Myxo-type"/>
</dbReference>
<dbReference type="Gene3D" id="1.10.287.110">
    <property type="entry name" value="DnaJ domain"/>
    <property type="match status" value="1"/>
</dbReference>
<dbReference type="EMBL" id="CP017174">
    <property type="protein sequence ID" value="QDE70883.1"/>
    <property type="molecule type" value="Genomic_DNA"/>
</dbReference>
<evidence type="ECO:0000256" key="1">
    <source>
        <dbReference type="SAM" id="MobiDB-lite"/>
    </source>
</evidence>
<dbReference type="InterPro" id="IPR001623">
    <property type="entry name" value="DnaJ_domain"/>
</dbReference>
<gene>
    <name evidence="3" type="ORF">BHS09_30075</name>
</gene>
<feature type="region of interest" description="Disordered" evidence="1">
    <location>
        <begin position="192"/>
        <end position="216"/>
    </location>
</feature>
<feature type="domain" description="J" evidence="2">
    <location>
        <begin position="73"/>
        <end position="139"/>
    </location>
</feature>
<dbReference type="Proteomes" id="UP000320179">
    <property type="component" value="Chromosome"/>
</dbReference>
<feature type="compositionally biased region" description="Pro residues" evidence="1">
    <location>
        <begin position="192"/>
        <end position="209"/>
    </location>
</feature>
<dbReference type="NCBIfam" id="TIGR02266">
    <property type="entry name" value="gmx_TIGR02266"/>
    <property type="match status" value="1"/>
</dbReference>
<feature type="compositionally biased region" description="Pro residues" evidence="1">
    <location>
        <begin position="142"/>
        <end position="156"/>
    </location>
</feature>
<protein>
    <submittedName>
        <fullName evidence="3">Molecular chaperone DnaJ</fullName>
    </submittedName>
</protein>
<dbReference type="GO" id="GO:0035438">
    <property type="term" value="F:cyclic-di-GMP binding"/>
    <property type="evidence" value="ECO:0007669"/>
    <property type="project" value="InterPro"/>
</dbReference>
<reference evidence="3 4" key="1">
    <citation type="journal article" date="2019" name="Science">
        <title>Social genes are selection hotspots in kin groups of a soil microbe.</title>
        <authorList>
            <person name="Wielgoss S."/>
            <person name="Wolfensberger R."/>
            <person name="Sun L."/>
            <person name="Fiegna F."/>
            <person name="Velicer G.J."/>
        </authorList>
    </citation>
    <scope>NUCLEOTIDE SEQUENCE [LARGE SCALE GENOMIC DNA]</scope>
    <source>
        <strain evidence="3 4">MC3.5.9c15</strain>
    </source>
</reference>
<accession>A0AAE6KUW9</accession>
<proteinExistence type="predicted"/>
<name>A0AAE6KUW9_MYXXA</name>
<dbReference type="SUPFAM" id="SSF46565">
    <property type="entry name" value="Chaperone J-domain"/>
    <property type="match status" value="1"/>
</dbReference>
<dbReference type="Pfam" id="PF07238">
    <property type="entry name" value="PilZ"/>
    <property type="match status" value="1"/>
</dbReference>
<dbReference type="SUPFAM" id="SSF141371">
    <property type="entry name" value="PilZ domain-like"/>
    <property type="match status" value="1"/>
</dbReference>
<dbReference type="Gene3D" id="2.40.10.220">
    <property type="entry name" value="predicted glycosyltransferase like domains"/>
    <property type="match status" value="1"/>
</dbReference>
<evidence type="ECO:0000313" key="4">
    <source>
        <dbReference type="Proteomes" id="UP000320179"/>
    </source>
</evidence>
<evidence type="ECO:0000313" key="3">
    <source>
        <dbReference type="EMBL" id="QDE70883.1"/>
    </source>
</evidence>
<dbReference type="InterPro" id="IPR036869">
    <property type="entry name" value="J_dom_sf"/>
</dbReference>
<dbReference type="PROSITE" id="PS50076">
    <property type="entry name" value="DNAJ_2"/>
    <property type="match status" value="1"/>
</dbReference>
<dbReference type="InterPro" id="IPR009875">
    <property type="entry name" value="PilZ_domain"/>
</dbReference>
<feature type="region of interest" description="Disordered" evidence="1">
    <location>
        <begin position="135"/>
        <end position="156"/>
    </location>
</feature>
<dbReference type="AlphaFoldDB" id="A0AAE6KUW9"/>
<organism evidence="3 4">
    <name type="scientific">Myxococcus xanthus</name>
    <dbReference type="NCBI Taxonomy" id="34"/>
    <lineage>
        <taxon>Bacteria</taxon>
        <taxon>Pseudomonadati</taxon>
        <taxon>Myxococcota</taxon>
        <taxon>Myxococcia</taxon>
        <taxon>Myxococcales</taxon>
        <taxon>Cystobacterineae</taxon>
        <taxon>Myxococcaceae</taxon>
        <taxon>Myxococcus</taxon>
    </lineage>
</organism>
<sequence>MLGPLALQALRELISSGRLKAAVRASRDGTNWVALPELPELSDLFASARPSPSLELQQAERLRAQMRAMQSLPAHEVFGLKPTANLDELRLAYFRMAKRFTPDHVSPDTHPELKKVSAEIFDFLSRRMRDAEATWTQAAQAPRPPPPVVPAAPPRPPPVVHAAPAAVRAPVVSAAPPPRPVQAAPVMARAPIAPPPPAPPPSAPPPPAPAMRRAAAAPTYSSAEFVGLERRSDDRIHADVKVTLQNAGIFTDHRIINLSSGGLFIATDKPLRLGTLVELTLRFDEPSRVLTLRSSVIWENSLEDGKNPRGYGLRLSHLRPEEKEFVQKYLARAKDLKKKP</sequence>
<evidence type="ECO:0000259" key="2">
    <source>
        <dbReference type="PROSITE" id="PS50076"/>
    </source>
</evidence>